<reference evidence="2 3" key="1">
    <citation type="submission" date="2019-01" db="EMBL/GenBank/DDBJ databases">
        <title>Flavobacterium sp. nov.,isolated from freshwater.</title>
        <authorList>
            <person name="Zhang R."/>
            <person name="Du Z.-J."/>
        </authorList>
    </citation>
    <scope>NUCLEOTIDE SEQUENCE [LARGE SCALE GENOMIC DNA]</scope>
    <source>
        <strain evidence="2 3">1E403</strain>
    </source>
</reference>
<keyword evidence="1" id="KW-0812">Transmembrane</keyword>
<dbReference type="EMBL" id="SBII01000001">
    <property type="protein sequence ID" value="RWX03454.1"/>
    <property type="molecule type" value="Genomic_DNA"/>
</dbReference>
<evidence type="ECO:0000313" key="2">
    <source>
        <dbReference type="EMBL" id="RWX03454.1"/>
    </source>
</evidence>
<dbReference type="OrthoDB" id="766141at2"/>
<evidence type="ECO:0000313" key="3">
    <source>
        <dbReference type="Proteomes" id="UP000287527"/>
    </source>
</evidence>
<protein>
    <recommendedName>
        <fullName evidence="4">Zinc-ribbon domain-containing protein</fullName>
    </recommendedName>
</protein>
<gene>
    <name evidence="2" type="ORF">EPI11_00555</name>
</gene>
<keyword evidence="1" id="KW-0472">Membrane</keyword>
<dbReference type="Proteomes" id="UP000287527">
    <property type="component" value="Unassembled WGS sequence"/>
</dbReference>
<evidence type="ECO:0000256" key="1">
    <source>
        <dbReference type="SAM" id="Phobius"/>
    </source>
</evidence>
<sequence>MIIFGSAGKEIARDKIRAACTNCQEQNSITMYIVQRYTHIYWIPCFPAEKKAISECTNCNQVLETIQFPESYKSYYKNINLRTKTPLWMFTGLGIFAVIMVGAFIASQQNNTENTELVLLPKKGDIYEIKLSDEKYTLYKVDIVEGNAVYMLENEYITDKEEGMGELLLKPFYKESSPIMKSDLKIMLEKGEIIDIER</sequence>
<comment type="caution">
    <text evidence="2">The sequence shown here is derived from an EMBL/GenBank/DDBJ whole genome shotgun (WGS) entry which is preliminary data.</text>
</comment>
<accession>A0A3S4T3K9</accession>
<dbReference type="AlphaFoldDB" id="A0A3S4T3K9"/>
<dbReference type="RefSeq" id="WP_128388010.1">
    <property type="nucleotide sequence ID" value="NZ_SBII01000001.1"/>
</dbReference>
<keyword evidence="1" id="KW-1133">Transmembrane helix</keyword>
<name>A0A3S4T3K9_9FLAO</name>
<organism evidence="2 3">
    <name type="scientific">Flavobacterium cerinum</name>
    <dbReference type="NCBI Taxonomy" id="2502784"/>
    <lineage>
        <taxon>Bacteria</taxon>
        <taxon>Pseudomonadati</taxon>
        <taxon>Bacteroidota</taxon>
        <taxon>Flavobacteriia</taxon>
        <taxon>Flavobacteriales</taxon>
        <taxon>Flavobacteriaceae</taxon>
        <taxon>Flavobacterium</taxon>
    </lineage>
</organism>
<evidence type="ECO:0008006" key="4">
    <source>
        <dbReference type="Google" id="ProtNLM"/>
    </source>
</evidence>
<keyword evidence="3" id="KW-1185">Reference proteome</keyword>
<feature type="transmembrane region" description="Helical" evidence="1">
    <location>
        <begin position="87"/>
        <end position="106"/>
    </location>
</feature>
<proteinExistence type="predicted"/>